<organism evidence="2 3">
    <name type="scientific">Leptospira ilyithenensis</name>
    <dbReference type="NCBI Taxonomy" id="2484901"/>
    <lineage>
        <taxon>Bacteria</taxon>
        <taxon>Pseudomonadati</taxon>
        <taxon>Spirochaetota</taxon>
        <taxon>Spirochaetia</taxon>
        <taxon>Leptospirales</taxon>
        <taxon>Leptospiraceae</taxon>
        <taxon>Leptospira</taxon>
    </lineage>
</organism>
<dbReference type="SUPFAM" id="SSF141072">
    <property type="entry name" value="CalX-like"/>
    <property type="match status" value="1"/>
</dbReference>
<accession>A0A4R9LUM8</accession>
<dbReference type="AlphaFoldDB" id="A0A4R9LUM8"/>
<dbReference type="Pfam" id="PF07588">
    <property type="entry name" value="DUF1554"/>
    <property type="match status" value="1"/>
</dbReference>
<evidence type="ECO:0000259" key="1">
    <source>
        <dbReference type="Pfam" id="PF07588"/>
    </source>
</evidence>
<keyword evidence="3" id="KW-1185">Reference proteome</keyword>
<dbReference type="Proteomes" id="UP000298264">
    <property type="component" value="Unassembled WGS sequence"/>
</dbReference>
<feature type="domain" description="DUF1554" evidence="1">
    <location>
        <begin position="927"/>
        <end position="1039"/>
    </location>
</feature>
<dbReference type="InterPro" id="IPR011448">
    <property type="entry name" value="DUF1554"/>
</dbReference>
<evidence type="ECO:0000313" key="3">
    <source>
        <dbReference type="Proteomes" id="UP000298264"/>
    </source>
</evidence>
<dbReference type="EMBL" id="RQHV01000004">
    <property type="protein sequence ID" value="TGN14466.1"/>
    <property type="molecule type" value="Genomic_DNA"/>
</dbReference>
<sequence>MLIMFGSNLIKYVVRSTFLIIVIVFTSNCNAVSNAADQFLFGLSETTDKAPAGVTLKSLTGGYSVSENPSLGTLGVTLQLNRQPIQDVKIPLSLDNPAIATLSIDSMTFTTSNWDTPQTVTISGVNNDEVDGNKETIIVIGKGESTDALYSGLITPTRPLTVIDDDSYSVVVSPKSLQTTEAAGAGNTATFTVVLASKPTGTVTIPTLNPNVDSTNNTSQEGTIDKTSLTFTTANFNVPQVVTVTGIDDPVLDGNKTYTIQIANSTSTDPNYSGLSVLPVTVVNIDNELPGIVVTPTTLSINEADTNGTFTVVLTNPPTGNVTIPVTNPNPTRATVNTTLLTFTTGNYNTPQTVTITPTNNLIADGNSSFTLDLGVATNYGNENASDVAITIVDNDTPGVTVVQLNQNIVEGTLQTAFFRLRLNSEPTANVTIPINDTFDAKNTGQRQGSAAVTSVTFTPANWNVYQDVTVTPVNDDVADGNFQWIIELQRCVSSDPKYGETSGGAANGIKPTPNITVNEDDDDIAGFTIVAYNKMDGSTSLIQTAKSATTVTGFATDDSHNLDPQVYSRWTIRLRSQPLAIVNLSLTTSTSGTTNDGTLSTNSLTFTTANWNVAQTVFVTGASNGVNEGNLDYSVNVAATGDDLYGNGSYGYRDSAQVARPAFTIYSCDNDVANQIIGCRRSGTFSTTEGGGTGIFHLITQSDPGSSVTVPVSSSNPAEGTVGSATATITSGSGNWKTMTTSASNQITATGAQDVSIDGNIAYTVVLGTSSGGLTVDPPDMTIYNIDDELVVEVSAGSNDTTEDGTTATFGVRIRNTVVPIANVTFTISCKSGSTECSGLSATSLTFTTANYNTYQTITVTPIDDSRADNTQPVCIQFGTVVSTDLALSDFQPPDNCPMNNLDNDKVIYVTNVTYNPNFNDSNNDLTEQDGYCQTDTNRPAWGTYKALISNSVGRVATTTGTDATGQNAWVLAASKGYYLATGFSAPYTNRVFTTNANSLFSFGSLTTTLPAGTYWTGFNSNWTTATNNCVNWSQNDSGPSFPTGGIYETSYGIGGSTSATSINAGVSDCQVATTRKLICVQQ</sequence>
<dbReference type="Gene3D" id="2.60.40.2030">
    <property type="match status" value="1"/>
</dbReference>
<evidence type="ECO:0000313" key="2">
    <source>
        <dbReference type="EMBL" id="TGN14466.1"/>
    </source>
</evidence>
<reference evidence="2" key="1">
    <citation type="journal article" date="2019" name="PLoS Negl. Trop. Dis.">
        <title>Revisiting the worldwide diversity of Leptospira species in the environment.</title>
        <authorList>
            <person name="Vincent A.T."/>
            <person name="Schiettekatte O."/>
            <person name="Bourhy P."/>
            <person name="Veyrier F.J."/>
            <person name="Picardeau M."/>
        </authorList>
    </citation>
    <scope>NUCLEOTIDE SEQUENCE [LARGE SCALE GENOMIC DNA]</scope>
    <source>
        <strain evidence="2">201400974</strain>
    </source>
</reference>
<protein>
    <submittedName>
        <fullName evidence="2">DUF1554 domain-containing protein</fullName>
    </submittedName>
</protein>
<gene>
    <name evidence="2" type="ORF">EHS11_01660</name>
</gene>
<dbReference type="OrthoDB" id="310536at2"/>
<proteinExistence type="predicted"/>
<name>A0A4R9LUM8_9LEPT</name>
<dbReference type="InterPro" id="IPR038081">
    <property type="entry name" value="CalX-like_sf"/>
</dbReference>
<comment type="caution">
    <text evidence="2">The sequence shown here is derived from an EMBL/GenBank/DDBJ whole genome shotgun (WGS) entry which is preliminary data.</text>
</comment>